<accession>A0A1H5RIK5</accession>
<dbReference type="AlphaFoldDB" id="A0A1H5RIK5"/>
<dbReference type="Proteomes" id="UP000198878">
    <property type="component" value="Unassembled WGS sequence"/>
</dbReference>
<evidence type="ECO:0000313" key="2">
    <source>
        <dbReference type="Proteomes" id="UP000198878"/>
    </source>
</evidence>
<dbReference type="STRING" id="218821.SAMN05421837_118100"/>
<proteinExistence type="predicted"/>
<evidence type="ECO:0000313" key="1">
    <source>
        <dbReference type="EMBL" id="SEF38149.1"/>
    </source>
</evidence>
<keyword evidence="2" id="KW-1185">Reference proteome</keyword>
<sequence>MAHLPVLGGLVVPWVTPRTADGRYLLGAVDAAKTSTAIHRRLCGVCGRALGDRLVLLVRESDLARCASTEPGLHPHCAAYTIAACPMVAGRRSHYRASAHKIDADAVHGADSDRRLGAPAEAWHAVWLIRYDVVTLCCHPAACYLVTPPLRIRPITAPPRTRS</sequence>
<dbReference type="EMBL" id="FNUJ01000018">
    <property type="protein sequence ID" value="SEF38149.1"/>
    <property type="molecule type" value="Genomic_DNA"/>
</dbReference>
<name>A0A1H5RIK5_9PSEU</name>
<organism evidence="1 2">
    <name type="scientific">Amycolatopsis pretoriensis</name>
    <dbReference type="NCBI Taxonomy" id="218821"/>
    <lineage>
        <taxon>Bacteria</taxon>
        <taxon>Bacillati</taxon>
        <taxon>Actinomycetota</taxon>
        <taxon>Actinomycetes</taxon>
        <taxon>Pseudonocardiales</taxon>
        <taxon>Pseudonocardiaceae</taxon>
        <taxon>Amycolatopsis</taxon>
    </lineage>
</organism>
<reference evidence="2" key="1">
    <citation type="submission" date="2016-10" db="EMBL/GenBank/DDBJ databases">
        <authorList>
            <person name="Varghese N."/>
            <person name="Submissions S."/>
        </authorList>
    </citation>
    <scope>NUCLEOTIDE SEQUENCE [LARGE SCALE GENOMIC DNA]</scope>
    <source>
        <strain evidence="2">DSM 44654</strain>
    </source>
</reference>
<gene>
    <name evidence="1" type="ORF">SAMN05421837_118100</name>
</gene>
<dbReference type="RefSeq" id="WP_249026694.1">
    <property type="nucleotide sequence ID" value="NZ_MUMK01000224.1"/>
</dbReference>
<protein>
    <submittedName>
        <fullName evidence="1">Uncharacterized protein</fullName>
    </submittedName>
</protein>